<dbReference type="Proteomes" id="UP000540698">
    <property type="component" value="Unassembled WGS sequence"/>
</dbReference>
<evidence type="ECO:0000313" key="6">
    <source>
        <dbReference type="Proteomes" id="UP000540698"/>
    </source>
</evidence>
<dbReference type="AlphaFoldDB" id="A0A7X6L4W5"/>
<feature type="region of interest" description="Disordered" evidence="2">
    <location>
        <begin position="39"/>
        <end position="59"/>
    </location>
</feature>
<dbReference type="Gene3D" id="4.10.320.10">
    <property type="entry name" value="E3-binding domain"/>
    <property type="match status" value="1"/>
</dbReference>
<name>A0A7X6L4W5_9NOCA</name>
<comment type="caution">
    <text evidence="5">The sequence shown here is derived from an EMBL/GenBank/DDBJ whole genome shotgun (WGS) entry which is preliminary data.</text>
</comment>
<keyword evidence="1" id="KW-0238">DNA-binding</keyword>
<evidence type="ECO:0000259" key="4">
    <source>
        <dbReference type="Pfam" id="PF23359"/>
    </source>
</evidence>
<evidence type="ECO:0000259" key="3">
    <source>
        <dbReference type="Pfam" id="PF11774"/>
    </source>
</evidence>
<proteinExistence type="predicted"/>
<dbReference type="EMBL" id="JAAXOS010000007">
    <property type="protein sequence ID" value="NKY27752.1"/>
    <property type="molecule type" value="Genomic_DNA"/>
</dbReference>
<dbReference type="InterPro" id="IPR036625">
    <property type="entry name" value="E3-bd_dom_sf"/>
</dbReference>
<protein>
    <submittedName>
        <fullName evidence="5">Lsr2 family protein</fullName>
    </submittedName>
</protein>
<evidence type="ECO:0000313" key="5">
    <source>
        <dbReference type="EMBL" id="NKY27752.1"/>
    </source>
</evidence>
<gene>
    <name evidence="5" type="ORF">HGB38_16175</name>
</gene>
<keyword evidence="6" id="KW-1185">Reference proteome</keyword>
<dbReference type="Gene3D" id="3.30.60.230">
    <property type="entry name" value="Lsr2, dimerization domain"/>
    <property type="match status" value="1"/>
</dbReference>
<feature type="domain" description="Lsr2 DNA-binding" evidence="4">
    <location>
        <begin position="56"/>
        <end position="89"/>
    </location>
</feature>
<evidence type="ECO:0000256" key="2">
    <source>
        <dbReference type="SAM" id="MobiDB-lite"/>
    </source>
</evidence>
<dbReference type="RefSeq" id="WP_084498774.1">
    <property type="nucleotide sequence ID" value="NZ_JAAXOS010000007.1"/>
</dbReference>
<sequence length="93" mass="10479">METVRFSLDGVGYEIAVTTVQAEQLRNAFGQWTTHAREVGRSTQAANRDGQQDIRGPQSKAIRAWARSRGYRVSERGRIASTLVAAYREEHSR</sequence>
<dbReference type="Pfam" id="PF11774">
    <property type="entry name" value="Lsr2"/>
    <property type="match status" value="1"/>
</dbReference>
<evidence type="ECO:0000256" key="1">
    <source>
        <dbReference type="ARBA" id="ARBA00023125"/>
    </source>
</evidence>
<dbReference type="GO" id="GO:0003677">
    <property type="term" value="F:DNA binding"/>
    <property type="evidence" value="ECO:0007669"/>
    <property type="project" value="UniProtKB-KW"/>
</dbReference>
<dbReference type="Pfam" id="PF23359">
    <property type="entry name" value="Lsr2_DNA-bd"/>
    <property type="match status" value="1"/>
</dbReference>
<dbReference type="InterPro" id="IPR024412">
    <property type="entry name" value="Lsr2_dim_dom"/>
</dbReference>
<organism evidence="5 6">
    <name type="scientific">Nocardia gamkensis</name>
    <dbReference type="NCBI Taxonomy" id="352869"/>
    <lineage>
        <taxon>Bacteria</taxon>
        <taxon>Bacillati</taxon>
        <taxon>Actinomycetota</taxon>
        <taxon>Actinomycetes</taxon>
        <taxon>Mycobacteriales</taxon>
        <taxon>Nocardiaceae</taxon>
        <taxon>Nocardia</taxon>
    </lineage>
</organism>
<dbReference type="InterPro" id="IPR055370">
    <property type="entry name" value="Lsr2_DNA-bd"/>
</dbReference>
<dbReference type="InterPro" id="IPR042261">
    <property type="entry name" value="Lsr2-like_dimerization"/>
</dbReference>
<feature type="domain" description="Lsr2 dimerization" evidence="3">
    <location>
        <begin position="2"/>
        <end position="40"/>
    </location>
</feature>
<reference evidence="5 6" key="1">
    <citation type="submission" date="2020-04" db="EMBL/GenBank/DDBJ databases">
        <title>MicrobeNet Type strains.</title>
        <authorList>
            <person name="Nicholson A.C."/>
        </authorList>
    </citation>
    <scope>NUCLEOTIDE SEQUENCE [LARGE SCALE GENOMIC DNA]</scope>
    <source>
        <strain evidence="5 6">DSM 44956</strain>
    </source>
</reference>
<dbReference type="GO" id="GO:0016746">
    <property type="term" value="F:acyltransferase activity"/>
    <property type="evidence" value="ECO:0007669"/>
    <property type="project" value="InterPro"/>
</dbReference>
<accession>A0A7X6L4W5</accession>